<dbReference type="OrthoDB" id="1637350at2759"/>
<dbReference type="GO" id="GO:0030570">
    <property type="term" value="F:pectate lyase activity"/>
    <property type="evidence" value="ECO:0007669"/>
    <property type="project" value="InterPro"/>
</dbReference>
<organism evidence="3 4">
    <name type="scientific">Gossypium schwendimanii</name>
    <name type="common">Cotton</name>
    <dbReference type="NCBI Taxonomy" id="34291"/>
    <lineage>
        <taxon>Eukaryota</taxon>
        <taxon>Viridiplantae</taxon>
        <taxon>Streptophyta</taxon>
        <taxon>Embryophyta</taxon>
        <taxon>Tracheophyta</taxon>
        <taxon>Spermatophyta</taxon>
        <taxon>Magnoliopsida</taxon>
        <taxon>eudicotyledons</taxon>
        <taxon>Gunneridae</taxon>
        <taxon>Pentapetalae</taxon>
        <taxon>rosids</taxon>
        <taxon>malvids</taxon>
        <taxon>Malvales</taxon>
        <taxon>Malvaceae</taxon>
        <taxon>Malvoideae</taxon>
        <taxon>Gossypium</taxon>
    </lineage>
</organism>
<accession>A0A7J9LHZ5</accession>
<dbReference type="InterPro" id="IPR045032">
    <property type="entry name" value="PEL"/>
</dbReference>
<dbReference type="InterPro" id="IPR002022">
    <property type="entry name" value="Pec_lyase"/>
</dbReference>
<dbReference type="EMBL" id="JABFAF010000006">
    <property type="protein sequence ID" value="MBA0858323.1"/>
    <property type="molecule type" value="Genomic_DNA"/>
</dbReference>
<dbReference type="Gene3D" id="2.160.20.10">
    <property type="entry name" value="Single-stranded right-handed beta-helix, Pectin lyase-like"/>
    <property type="match status" value="2"/>
</dbReference>
<dbReference type="SUPFAM" id="SSF51126">
    <property type="entry name" value="Pectin lyase-like"/>
    <property type="match status" value="1"/>
</dbReference>
<protein>
    <recommendedName>
        <fullName evidence="2">Pectate lyase domain-containing protein</fullName>
    </recommendedName>
</protein>
<keyword evidence="4" id="KW-1185">Reference proteome</keyword>
<reference evidence="3 4" key="1">
    <citation type="journal article" date="2019" name="Genome Biol. Evol.">
        <title>Insights into the evolution of the New World diploid cottons (Gossypium, subgenus Houzingenia) based on genome sequencing.</title>
        <authorList>
            <person name="Grover C.E."/>
            <person name="Arick M.A. 2nd"/>
            <person name="Thrash A."/>
            <person name="Conover J.L."/>
            <person name="Sanders W.S."/>
            <person name="Peterson D.G."/>
            <person name="Frelichowski J.E."/>
            <person name="Scheffler J.A."/>
            <person name="Scheffler B.E."/>
            <person name="Wendel J.F."/>
        </authorList>
    </citation>
    <scope>NUCLEOTIDE SEQUENCE [LARGE SCALE GENOMIC DNA]</scope>
    <source>
        <strain evidence="3">1</strain>
        <tissue evidence="3">Leaf</tissue>
    </source>
</reference>
<dbReference type="InterPro" id="IPR012334">
    <property type="entry name" value="Pectin_lyas_fold"/>
</dbReference>
<dbReference type="PANTHER" id="PTHR31683">
    <property type="entry name" value="PECTATE LYASE 18-RELATED"/>
    <property type="match status" value="1"/>
</dbReference>
<dbReference type="PANTHER" id="PTHR31683:SF184">
    <property type="entry name" value="PECTATE LYASE"/>
    <property type="match status" value="1"/>
</dbReference>
<comment type="caution">
    <text evidence="3">The sequence shown here is derived from an EMBL/GenBank/DDBJ whole genome shotgun (WGS) entry which is preliminary data.</text>
</comment>
<dbReference type="InterPro" id="IPR011050">
    <property type="entry name" value="Pectin_lyase_fold/virulence"/>
</dbReference>
<feature type="domain" description="Pectate lyase" evidence="2">
    <location>
        <begin position="1"/>
        <end position="113"/>
    </location>
</feature>
<proteinExistence type="predicted"/>
<evidence type="ECO:0000256" key="1">
    <source>
        <dbReference type="ARBA" id="ARBA00023239"/>
    </source>
</evidence>
<dbReference type="Proteomes" id="UP000593576">
    <property type="component" value="Unassembled WGS sequence"/>
</dbReference>
<sequence>MNIKLSQELIVQSEKKIDGRRANVHIAYGCDITLQFLLNVIIHNIHVHHVVESHGGLIRDSVDHFGFRAFGDRDGFFHVVNNDYTHWKMYAIGGSTHPTIISKGNRFIAPNDPFAKERSEGDLFMNGAFFRTSKPSSSFQFTFNKKDMIEAKPGTLVGRLTHFVGALNCKKKYGVLEKTLNSTTVLKTLFLFC</sequence>
<keyword evidence="1" id="KW-0456">Lyase</keyword>
<dbReference type="SMART" id="SM00656">
    <property type="entry name" value="Amb_all"/>
    <property type="match status" value="1"/>
</dbReference>
<evidence type="ECO:0000313" key="4">
    <source>
        <dbReference type="Proteomes" id="UP000593576"/>
    </source>
</evidence>
<evidence type="ECO:0000313" key="3">
    <source>
        <dbReference type="EMBL" id="MBA0858323.1"/>
    </source>
</evidence>
<gene>
    <name evidence="3" type="ORF">Goshw_024185</name>
</gene>
<name>A0A7J9LHZ5_GOSSC</name>
<evidence type="ECO:0000259" key="2">
    <source>
        <dbReference type="SMART" id="SM00656"/>
    </source>
</evidence>
<dbReference type="AlphaFoldDB" id="A0A7J9LHZ5"/>